<evidence type="ECO:0000313" key="3">
    <source>
        <dbReference type="EMBL" id="MDG4475200.1"/>
    </source>
</evidence>
<dbReference type="InterPro" id="IPR036873">
    <property type="entry name" value="Rhodanese-like_dom_sf"/>
</dbReference>
<feature type="signal peptide" evidence="1">
    <location>
        <begin position="1"/>
        <end position="42"/>
    </location>
</feature>
<keyword evidence="1" id="KW-0732">Signal</keyword>
<keyword evidence="4" id="KW-1185">Reference proteome</keyword>
<gene>
    <name evidence="3" type="ORF">OLX77_03380</name>
</gene>
<comment type="caution">
    <text evidence="3">The sequence shown here is derived from an EMBL/GenBank/DDBJ whole genome shotgun (WGS) entry which is preliminary data.</text>
</comment>
<reference evidence="3" key="2">
    <citation type="submission" date="2022-10" db="EMBL/GenBank/DDBJ databases">
        <authorList>
            <person name="Aronson H.S."/>
        </authorList>
    </citation>
    <scope>NUCLEOTIDE SEQUENCE</scope>
    <source>
        <strain evidence="3">RS19-109</strain>
    </source>
</reference>
<feature type="domain" description="Rhodanese" evidence="2">
    <location>
        <begin position="72"/>
        <end position="159"/>
    </location>
</feature>
<dbReference type="AlphaFoldDB" id="A0A9X4MFE1"/>
<sequence length="168" mass="19178">MFPANREAGLIAATKEKKQMQTRHWPWTAGLFLLLCFSPAQAASLDEYLAGFTYQERKEMKIDSKELVELLKKGEAQLIDIRFPEEFAAWHMNFAKNIPLNELPARLGELDKSKLVVTACPHYDRSSMARLYLITKGYRARYLNDGLLGLAELLRGDKARDFITTPAQ</sequence>
<name>A0A9X4MFE1_9BACT</name>
<organism evidence="3 4">
    <name type="scientific">Thiovibrio frasassiensis</name>
    <dbReference type="NCBI Taxonomy" id="2984131"/>
    <lineage>
        <taxon>Bacteria</taxon>
        <taxon>Pseudomonadati</taxon>
        <taxon>Thermodesulfobacteriota</taxon>
        <taxon>Desulfobulbia</taxon>
        <taxon>Desulfobulbales</taxon>
        <taxon>Thiovibrionaceae</taxon>
        <taxon>Thiovibrio</taxon>
    </lineage>
</organism>
<reference evidence="3" key="1">
    <citation type="journal article" date="2022" name="bioRxiv">
        <title>Thiovibrio frasassiensisgen. nov., sp. nov., an autotrophic, elemental sulfur disproportionating bacterium isolated from sulfidic karst sediment, and proposal of Thiovibrionaceae fam. nov.</title>
        <authorList>
            <person name="Aronson H."/>
            <person name="Thomas C."/>
            <person name="Bhattacharyya M."/>
            <person name="Eckstein S."/>
            <person name="Jensen S."/>
            <person name="Barco R."/>
            <person name="Macalady J."/>
            <person name="Amend J."/>
        </authorList>
    </citation>
    <scope>NUCLEOTIDE SEQUENCE</scope>
    <source>
        <strain evidence="3">RS19-109</strain>
    </source>
</reference>
<dbReference type="PANTHER" id="PTHR43031:SF16">
    <property type="entry name" value="OXIDOREDUCTASE"/>
    <property type="match status" value="1"/>
</dbReference>
<evidence type="ECO:0000256" key="1">
    <source>
        <dbReference type="SAM" id="SignalP"/>
    </source>
</evidence>
<dbReference type="InterPro" id="IPR001763">
    <property type="entry name" value="Rhodanese-like_dom"/>
</dbReference>
<evidence type="ECO:0000313" key="4">
    <source>
        <dbReference type="Proteomes" id="UP001154240"/>
    </source>
</evidence>
<dbReference type="PANTHER" id="PTHR43031">
    <property type="entry name" value="FAD-DEPENDENT OXIDOREDUCTASE"/>
    <property type="match status" value="1"/>
</dbReference>
<dbReference type="InterPro" id="IPR050229">
    <property type="entry name" value="GlpE_sulfurtransferase"/>
</dbReference>
<protein>
    <submittedName>
        <fullName evidence="3">Rhodanese-like domain-containing protein</fullName>
    </submittedName>
</protein>
<dbReference type="EMBL" id="JAPHEH010000001">
    <property type="protein sequence ID" value="MDG4475200.1"/>
    <property type="molecule type" value="Genomic_DNA"/>
</dbReference>
<dbReference type="Gene3D" id="3.40.250.10">
    <property type="entry name" value="Rhodanese-like domain"/>
    <property type="match status" value="1"/>
</dbReference>
<proteinExistence type="predicted"/>
<dbReference type="SUPFAM" id="SSF52821">
    <property type="entry name" value="Rhodanese/Cell cycle control phosphatase"/>
    <property type="match status" value="1"/>
</dbReference>
<evidence type="ECO:0000259" key="2">
    <source>
        <dbReference type="PROSITE" id="PS50206"/>
    </source>
</evidence>
<accession>A0A9X4MFE1</accession>
<dbReference type="RefSeq" id="WP_307632175.1">
    <property type="nucleotide sequence ID" value="NZ_JAPHEH010000001.1"/>
</dbReference>
<feature type="chain" id="PRO_5040960255" evidence="1">
    <location>
        <begin position="43"/>
        <end position="168"/>
    </location>
</feature>
<dbReference type="Proteomes" id="UP001154240">
    <property type="component" value="Unassembled WGS sequence"/>
</dbReference>
<dbReference type="CDD" id="cd00158">
    <property type="entry name" value="RHOD"/>
    <property type="match status" value="1"/>
</dbReference>
<dbReference type="SMART" id="SM00450">
    <property type="entry name" value="RHOD"/>
    <property type="match status" value="1"/>
</dbReference>
<dbReference type="Pfam" id="PF00581">
    <property type="entry name" value="Rhodanese"/>
    <property type="match status" value="1"/>
</dbReference>
<dbReference type="PROSITE" id="PS50206">
    <property type="entry name" value="RHODANESE_3"/>
    <property type="match status" value="1"/>
</dbReference>